<evidence type="ECO:0000256" key="1">
    <source>
        <dbReference type="SAM" id="MobiDB-lite"/>
    </source>
</evidence>
<sequence>MTQRHSEPFYISPRLFDNRRLKRRRAKWMERLREHQLICNAEMRAQALASKTERGRRQRHNLATATLPADVTIDLLSDDDDENGNGNDVNAIVKPRPWPVPAGASSTCNSLFMHQPNLLLIPATTISMHHQDGSGGGRGHHTQRRPPKHGVMRQGNAATTTCVLGRGKSTATATATSMHSQSLTESILITSDDENNDNDIAKYVRRQHSMRSPPPLAPLTLSETVEEVTVSLVPRNTTTANCQARLRHSHPPHSGNYKGCNIPRAPPHTATTNGIGIGIGKGRASCSSSGNDGYLEVDVGSGITATLPDETTVHTVIANRIYELSLSKLREGLASSGVPEYTHDLLPEQLQKLSPALRAKVAPLVAPSPPTPISLKLSSDLSISLISDDDDCESSNPNHAAGGLGAELVYPVAAAEAHAAAKLLKQQQPQLSVVQHLQYAGGGFAPPVALALPVMAHTATTSTAPLPRRRKLG</sequence>
<dbReference type="OMA" id="MNQRHSE"/>
<dbReference type="EMBL" id="OUUW01000016">
    <property type="protein sequence ID" value="SPP88807.1"/>
    <property type="molecule type" value="Genomic_DNA"/>
</dbReference>
<name>A0A3B0K3J2_DROGU</name>
<organism evidence="2 3">
    <name type="scientific">Drosophila guanche</name>
    <name type="common">Fruit fly</name>
    <dbReference type="NCBI Taxonomy" id="7266"/>
    <lineage>
        <taxon>Eukaryota</taxon>
        <taxon>Metazoa</taxon>
        <taxon>Ecdysozoa</taxon>
        <taxon>Arthropoda</taxon>
        <taxon>Hexapoda</taxon>
        <taxon>Insecta</taxon>
        <taxon>Pterygota</taxon>
        <taxon>Neoptera</taxon>
        <taxon>Endopterygota</taxon>
        <taxon>Diptera</taxon>
        <taxon>Brachycera</taxon>
        <taxon>Muscomorpha</taxon>
        <taxon>Ephydroidea</taxon>
        <taxon>Drosophilidae</taxon>
        <taxon>Drosophila</taxon>
        <taxon>Sophophora</taxon>
    </lineage>
</organism>
<evidence type="ECO:0000313" key="3">
    <source>
        <dbReference type="Proteomes" id="UP000268350"/>
    </source>
</evidence>
<reference evidence="3" key="1">
    <citation type="submission" date="2018-01" db="EMBL/GenBank/DDBJ databases">
        <authorList>
            <person name="Alioto T."/>
            <person name="Alioto T."/>
        </authorList>
    </citation>
    <scope>NUCLEOTIDE SEQUENCE [LARGE SCALE GENOMIC DNA]</scope>
</reference>
<dbReference type="AlphaFoldDB" id="A0A3B0K3J2"/>
<evidence type="ECO:0000313" key="2">
    <source>
        <dbReference type="EMBL" id="SPP88807.1"/>
    </source>
</evidence>
<feature type="compositionally biased region" description="Basic residues" evidence="1">
    <location>
        <begin position="138"/>
        <end position="151"/>
    </location>
</feature>
<feature type="region of interest" description="Disordered" evidence="1">
    <location>
        <begin position="130"/>
        <end position="155"/>
    </location>
</feature>
<protein>
    <submittedName>
        <fullName evidence="2">Blast:Protein a6</fullName>
    </submittedName>
</protein>
<gene>
    <name evidence="2" type="ORF">DGUA_6G018589</name>
</gene>
<accession>A0A3B0K3J2</accession>
<keyword evidence="3" id="KW-1185">Reference proteome</keyword>
<dbReference type="Proteomes" id="UP000268350">
    <property type="component" value="Unassembled WGS sequence"/>
</dbReference>
<dbReference type="OrthoDB" id="7867878at2759"/>
<dbReference type="STRING" id="7266.A0A3B0K3J2"/>
<proteinExistence type="predicted"/>